<gene>
    <name evidence="1" type="ORF">QFC20_002377</name>
</gene>
<evidence type="ECO:0000313" key="2">
    <source>
        <dbReference type="Proteomes" id="UP001230649"/>
    </source>
</evidence>
<keyword evidence="2" id="KW-1185">Reference proteome</keyword>
<accession>A0ACC2WN17</accession>
<comment type="caution">
    <text evidence="1">The sequence shown here is derived from an EMBL/GenBank/DDBJ whole genome shotgun (WGS) entry which is preliminary data.</text>
</comment>
<reference evidence="1" key="1">
    <citation type="submission" date="2023-04" db="EMBL/GenBank/DDBJ databases">
        <title>Draft Genome sequencing of Naganishia species isolated from polar environments using Oxford Nanopore Technology.</title>
        <authorList>
            <person name="Leo P."/>
            <person name="Venkateswaran K."/>
        </authorList>
    </citation>
    <scope>NUCLEOTIDE SEQUENCE</scope>
    <source>
        <strain evidence="1">MNA-CCFEE 5262</strain>
    </source>
</reference>
<evidence type="ECO:0000313" key="1">
    <source>
        <dbReference type="EMBL" id="KAJ9112196.1"/>
    </source>
</evidence>
<dbReference type="EMBL" id="JASBWS010000016">
    <property type="protein sequence ID" value="KAJ9112196.1"/>
    <property type="molecule type" value="Genomic_DNA"/>
</dbReference>
<name>A0ACC2WN17_9TREE</name>
<organism evidence="1 2">
    <name type="scientific">Naganishia adeliensis</name>
    <dbReference type="NCBI Taxonomy" id="92952"/>
    <lineage>
        <taxon>Eukaryota</taxon>
        <taxon>Fungi</taxon>
        <taxon>Dikarya</taxon>
        <taxon>Basidiomycota</taxon>
        <taxon>Agaricomycotina</taxon>
        <taxon>Tremellomycetes</taxon>
        <taxon>Filobasidiales</taxon>
        <taxon>Filobasidiaceae</taxon>
        <taxon>Naganishia</taxon>
    </lineage>
</organism>
<proteinExistence type="predicted"/>
<sequence length="635" mass="71407">MLDEEKEVLASNGMSAFAVDTPKDGQPETSSSPYVIPSSNEERLTITYLLQTYILEPISTFFRFLHLALLFGPVILTSPILLVGSSNSSRGRSPGQGGSPEDVERWGAVWWHGLLVAQMERAGPTFIKLGQWAASRADLFPASLCEQMGKLHSNGDPHSIQHTRRVIEKVFGRNFEDIFDSFEEQPIGCGAIAQVYRAHLKPEFLPPSIIQEPTDADAPVKVNTQVAIKILHPRVHKTIRRDIAIMSVFANVINLFPGMQWLSLPEEVTVFGEMMESQLDLRVEANNLDRFRANFAKRGPGIAFPKPFGLSDSAKRGTKDEDAAQILIEEYEDALPMKYFLRNGGGEFDDRIAKMGLDAFLNMLLIDNWTHGDLHPGNIMVRFRKPSTQDFMQHLASRMFNSKDAKATSATTDETEIVHRLRAVSHNTDAWLAELEYLAEHKYEPELIFIDAGLVTTLNTENRRNFLDLFQAVAEFDGYRAGHLMVERCRTPELAVDPETFALKMQHIVLSVKSKTFSLAAIKISDVLTDVLKSVRQHHVKMEGDFVNTVISILLLEGIGRQLDPNLDLFKAALPILRQLGRQIRNSDAISQVPKGDLWAMAKIWIWLEARDLAGSSSVNNMNDWIKYDRLMPNV</sequence>
<protein>
    <submittedName>
        <fullName evidence="1">Uncharacterized protein</fullName>
    </submittedName>
</protein>
<dbReference type="Proteomes" id="UP001230649">
    <property type="component" value="Unassembled WGS sequence"/>
</dbReference>